<dbReference type="PROSITE" id="PS51737">
    <property type="entry name" value="RECOMBINASE_DNA_BIND"/>
    <property type="match status" value="1"/>
</dbReference>
<dbReference type="InterPro" id="IPR006119">
    <property type="entry name" value="Resolv_N"/>
</dbReference>
<organism evidence="4 5">
    <name type="scientific">Nocardioides panacisoli</name>
    <dbReference type="NCBI Taxonomy" id="627624"/>
    <lineage>
        <taxon>Bacteria</taxon>
        <taxon>Bacillati</taxon>
        <taxon>Actinomycetota</taxon>
        <taxon>Actinomycetes</taxon>
        <taxon>Propionibacteriales</taxon>
        <taxon>Nocardioidaceae</taxon>
        <taxon>Nocardioides</taxon>
    </lineage>
</organism>
<dbReference type="Proteomes" id="UP001501821">
    <property type="component" value="Unassembled WGS sequence"/>
</dbReference>
<sequence>MGTKQRYGDGARAVIYCRVSRDDSGAEGASSTERQLEDCRALARLKRWNVVAEEIDQGISAYGVKERPAWERVLAMVDAGQVDVIVAWHLDRMTRNMLDLERLILLAEGNDVGVATVTGDIDLTGDTGRMVARILAAVARAEVERKGARQRRANESRAAEGLPWRSGWAALGYTLGGEVIEEQADHLRKAAEDVLNGVSLREIARRWNAEGVTTPRNSQGVNGWTHKGVRSVLLNPRYAGFATYKGEIVGKGQWEPILSEETHALLVAKLTSADRNTRGSAGRAPANLLSGIALCGVCREPVTGGTRALKSERVGVYRCPNEHLNTYRADADDAVREAFAVAALTAVPGAVLTAPESVSSSELWEERQRLSDRLTGLSTAYADGALSLEQLKAATERINERLAGVEQQLSELDAAGNLDARAVNAENVQRFRELNTDGQRAILARLAVVTLYPKGRGRKGVPITEQVTVYVRADRGNGEELIPALDELSGVHLPSDRLARPSDLVSASVAESLTGKATL</sequence>
<dbReference type="SUPFAM" id="SSF53041">
    <property type="entry name" value="Resolvase-like"/>
    <property type="match status" value="1"/>
</dbReference>
<dbReference type="PROSITE" id="PS51736">
    <property type="entry name" value="RECOMBINASES_3"/>
    <property type="match status" value="1"/>
</dbReference>
<evidence type="ECO:0000259" key="2">
    <source>
        <dbReference type="PROSITE" id="PS51736"/>
    </source>
</evidence>
<feature type="domain" description="Recombinase" evidence="3">
    <location>
        <begin position="163"/>
        <end position="276"/>
    </location>
</feature>
<dbReference type="InterPro" id="IPR050639">
    <property type="entry name" value="SSR_resolvase"/>
</dbReference>
<dbReference type="Gene3D" id="3.90.1750.20">
    <property type="entry name" value="Putative Large Serine Recombinase, Chain B, Domain 2"/>
    <property type="match status" value="1"/>
</dbReference>
<evidence type="ECO:0000259" key="3">
    <source>
        <dbReference type="PROSITE" id="PS51737"/>
    </source>
</evidence>
<dbReference type="CDD" id="cd00338">
    <property type="entry name" value="Ser_Recombinase"/>
    <property type="match status" value="1"/>
</dbReference>
<dbReference type="InterPro" id="IPR011109">
    <property type="entry name" value="DNA_bind_recombinase_dom"/>
</dbReference>
<keyword evidence="1" id="KW-0175">Coiled coil</keyword>
<dbReference type="PANTHER" id="PTHR30461">
    <property type="entry name" value="DNA-INVERTASE FROM LAMBDOID PROPHAGE"/>
    <property type="match status" value="1"/>
</dbReference>
<gene>
    <name evidence="4" type="ORF">GCM10022242_19670</name>
</gene>
<evidence type="ECO:0000256" key="1">
    <source>
        <dbReference type="SAM" id="Coils"/>
    </source>
</evidence>
<dbReference type="Pfam" id="PF07508">
    <property type="entry name" value="Recombinase"/>
    <property type="match status" value="1"/>
</dbReference>
<name>A0ABP7IGB3_9ACTN</name>
<dbReference type="EMBL" id="BAABAH010000005">
    <property type="protein sequence ID" value="GAA3817801.1"/>
    <property type="molecule type" value="Genomic_DNA"/>
</dbReference>
<dbReference type="SMART" id="SM00857">
    <property type="entry name" value="Resolvase"/>
    <property type="match status" value="1"/>
</dbReference>
<dbReference type="Gene3D" id="3.40.50.1390">
    <property type="entry name" value="Resolvase, N-terminal catalytic domain"/>
    <property type="match status" value="1"/>
</dbReference>
<evidence type="ECO:0000313" key="4">
    <source>
        <dbReference type="EMBL" id="GAA3817801.1"/>
    </source>
</evidence>
<reference evidence="5" key="1">
    <citation type="journal article" date="2019" name="Int. J. Syst. Evol. Microbiol.">
        <title>The Global Catalogue of Microorganisms (GCM) 10K type strain sequencing project: providing services to taxonomists for standard genome sequencing and annotation.</title>
        <authorList>
            <consortium name="The Broad Institute Genomics Platform"/>
            <consortium name="The Broad Institute Genome Sequencing Center for Infectious Disease"/>
            <person name="Wu L."/>
            <person name="Ma J."/>
        </authorList>
    </citation>
    <scope>NUCLEOTIDE SEQUENCE [LARGE SCALE GENOMIC DNA]</scope>
    <source>
        <strain evidence="5">JCM 16953</strain>
    </source>
</reference>
<protein>
    <submittedName>
        <fullName evidence="4">Recombinase family protein</fullName>
    </submittedName>
</protein>
<dbReference type="RefSeq" id="WP_344774916.1">
    <property type="nucleotide sequence ID" value="NZ_BAABAH010000005.1"/>
</dbReference>
<comment type="caution">
    <text evidence="4">The sequence shown here is derived from an EMBL/GenBank/DDBJ whole genome shotgun (WGS) entry which is preliminary data.</text>
</comment>
<dbReference type="PANTHER" id="PTHR30461:SF23">
    <property type="entry name" value="DNA RECOMBINASE-RELATED"/>
    <property type="match status" value="1"/>
</dbReference>
<proteinExistence type="predicted"/>
<feature type="domain" description="Resolvase/invertase-type recombinase catalytic" evidence="2">
    <location>
        <begin position="12"/>
        <end position="161"/>
    </location>
</feature>
<feature type="coiled-coil region" evidence="1">
    <location>
        <begin position="388"/>
        <end position="415"/>
    </location>
</feature>
<accession>A0ABP7IGB3</accession>
<evidence type="ECO:0000313" key="5">
    <source>
        <dbReference type="Proteomes" id="UP001501821"/>
    </source>
</evidence>
<keyword evidence="5" id="KW-1185">Reference proteome</keyword>
<dbReference type="InterPro" id="IPR036162">
    <property type="entry name" value="Resolvase-like_N_sf"/>
</dbReference>
<dbReference type="Pfam" id="PF00239">
    <property type="entry name" value="Resolvase"/>
    <property type="match status" value="1"/>
</dbReference>
<dbReference type="InterPro" id="IPR038109">
    <property type="entry name" value="DNA_bind_recomb_sf"/>
</dbReference>